<evidence type="ECO:0000313" key="3">
    <source>
        <dbReference type="Proteomes" id="UP000678276"/>
    </source>
</evidence>
<comment type="caution">
    <text evidence="2">The sequence shown here is derived from an EMBL/GenBank/DDBJ whole genome shotgun (WGS) entry which is preliminary data.</text>
</comment>
<name>A0ABS4BDH5_9HYPH</name>
<evidence type="ECO:0008006" key="4">
    <source>
        <dbReference type="Google" id="ProtNLM"/>
    </source>
</evidence>
<evidence type="ECO:0000313" key="2">
    <source>
        <dbReference type="EMBL" id="MBP0614788.1"/>
    </source>
</evidence>
<sequence>MAIEQLILEQMKNVYEQLNVESIKKDVDEKGIDAVINQAALWAGATGAVAGTGGAVTMVFGLPVSVINTLVQQFRVTMAVIHHKRQSVVPSFEDFMKIVGLLLGVQIGATMTRSLLLNIAGQIGARVATGGFAMAVPVLGGVVGGGANYLYIRGIGASLKRMNMKVIEGVERPTLEKEDHLPAT</sequence>
<accession>A0ABS4BDH5</accession>
<reference evidence="2 3" key="1">
    <citation type="submission" date="2021-04" db="EMBL/GenBank/DDBJ databases">
        <title>Whole genome sequence of Jiella sp. KSK16Y-1.</title>
        <authorList>
            <person name="Tuo L."/>
        </authorList>
    </citation>
    <scope>NUCLEOTIDE SEQUENCE [LARGE SCALE GENOMIC DNA]</scope>
    <source>
        <strain evidence="2 3">KSK16Y-1</strain>
    </source>
</reference>
<feature type="transmembrane region" description="Helical" evidence="1">
    <location>
        <begin position="98"/>
        <end position="120"/>
    </location>
</feature>
<dbReference type="EMBL" id="JAGJCF010000002">
    <property type="protein sequence ID" value="MBP0614788.1"/>
    <property type="molecule type" value="Genomic_DNA"/>
</dbReference>
<evidence type="ECO:0000256" key="1">
    <source>
        <dbReference type="SAM" id="Phobius"/>
    </source>
</evidence>
<dbReference type="Proteomes" id="UP000678276">
    <property type="component" value="Unassembled WGS sequence"/>
</dbReference>
<protein>
    <recommendedName>
        <fullName evidence="4">DUF697 domain-containing protein</fullName>
    </recommendedName>
</protein>
<proteinExistence type="predicted"/>
<keyword evidence="1" id="KW-0812">Transmembrane</keyword>
<keyword evidence="1" id="KW-1133">Transmembrane helix</keyword>
<gene>
    <name evidence="2" type="ORF">J6595_04260</name>
</gene>
<organism evidence="2 3">
    <name type="scientific">Jiella mangrovi</name>
    <dbReference type="NCBI Taxonomy" id="2821407"/>
    <lineage>
        <taxon>Bacteria</taxon>
        <taxon>Pseudomonadati</taxon>
        <taxon>Pseudomonadota</taxon>
        <taxon>Alphaproteobacteria</taxon>
        <taxon>Hyphomicrobiales</taxon>
        <taxon>Aurantimonadaceae</taxon>
        <taxon>Jiella</taxon>
    </lineage>
</organism>
<keyword evidence="3" id="KW-1185">Reference proteome</keyword>
<dbReference type="RefSeq" id="WP_209593202.1">
    <property type="nucleotide sequence ID" value="NZ_JAGJCF010000002.1"/>
</dbReference>
<feature type="transmembrane region" description="Helical" evidence="1">
    <location>
        <begin position="132"/>
        <end position="152"/>
    </location>
</feature>
<keyword evidence="1" id="KW-0472">Membrane</keyword>